<dbReference type="Pfam" id="PF11363">
    <property type="entry name" value="DUF3164"/>
    <property type="match status" value="1"/>
</dbReference>
<dbReference type="InterPro" id="IPR021505">
    <property type="entry name" value="Phage_B3_Orf6"/>
</dbReference>
<name>Q0FYX1_9HYPH</name>
<feature type="compositionally biased region" description="Basic and acidic residues" evidence="1">
    <location>
        <begin position="1"/>
        <end position="16"/>
    </location>
</feature>
<gene>
    <name evidence="2" type="ORF">FP2506_11542</name>
</gene>
<evidence type="ECO:0008006" key="4">
    <source>
        <dbReference type="Google" id="ProtNLM"/>
    </source>
</evidence>
<accession>Q0FYX1</accession>
<evidence type="ECO:0000313" key="3">
    <source>
        <dbReference type="Proteomes" id="UP000004310"/>
    </source>
</evidence>
<dbReference type="HOGENOM" id="CLU_086570_0_0_5"/>
<feature type="region of interest" description="Disordered" evidence="1">
    <location>
        <begin position="1"/>
        <end position="28"/>
    </location>
</feature>
<comment type="caution">
    <text evidence="2">The sequence shown here is derived from an EMBL/GenBank/DDBJ whole genome shotgun (WGS) entry which is preliminary data.</text>
</comment>
<dbReference type="STRING" id="217511.GCA_001463845_01048"/>
<protein>
    <recommendedName>
        <fullName evidence="4">Sulfate transporter</fullName>
    </recommendedName>
</protein>
<dbReference type="EMBL" id="AATP01000009">
    <property type="protein sequence ID" value="EAU40187.1"/>
    <property type="molecule type" value="Genomic_DNA"/>
</dbReference>
<keyword evidence="3" id="KW-1185">Reference proteome</keyword>
<proteinExistence type="predicted"/>
<dbReference type="Proteomes" id="UP000004310">
    <property type="component" value="Unassembled WGS sequence"/>
</dbReference>
<evidence type="ECO:0000313" key="2">
    <source>
        <dbReference type="EMBL" id="EAU40187.1"/>
    </source>
</evidence>
<dbReference type="RefSeq" id="WP_007067443.1">
    <property type="nucleotide sequence ID" value="NZ_DS022272.1"/>
</dbReference>
<dbReference type="InterPro" id="IPR018247">
    <property type="entry name" value="EF_Hand_1_Ca_BS"/>
</dbReference>
<evidence type="ECO:0000256" key="1">
    <source>
        <dbReference type="SAM" id="MobiDB-lite"/>
    </source>
</evidence>
<dbReference type="AlphaFoldDB" id="Q0FYX1"/>
<sequence length="230" mass="25760">MAADTLERPEAVEDKPLPPGAQEVNGKVYLPDSKGNLVPLDMVRPDDRLEDETVRKIIGFARELSAQIARFKGHTMEDLGAFQAILDQEYGAKRGGAKGNATFMTFDGLMKVQVQQADLIEFGAQLQTAKKLVDEYLTKLTADSSAEIEAFVKKAFDVDKEGQVNRAELFRLRRLRIDDPLWQEAMRAITEAVRVVGSKEYVRFYERDAPDGEWQAVTIDLAKAKEIVTP</sequence>
<reference evidence="2 3" key="1">
    <citation type="journal article" date="2010" name="J. Bacteriol.">
        <title>Genome sequence of Fulvimarina pelagi HTCC2506T, a Mn(II)-oxidizing alphaproteobacterium possessing an aerobic anoxygenic photosynthetic gene cluster and Xanthorhodopsin.</title>
        <authorList>
            <person name="Kang I."/>
            <person name="Oh H.M."/>
            <person name="Lim S.I."/>
            <person name="Ferriera S."/>
            <person name="Giovannoni S.J."/>
            <person name="Cho J.C."/>
        </authorList>
    </citation>
    <scope>NUCLEOTIDE SEQUENCE [LARGE SCALE GENOMIC DNA]</scope>
    <source>
        <strain evidence="2 3">HTCC2506</strain>
    </source>
</reference>
<dbReference type="eggNOG" id="ENOG502ZBJ1">
    <property type="taxonomic scope" value="Bacteria"/>
</dbReference>
<organism evidence="2 3">
    <name type="scientific">Fulvimarina pelagi HTCC2506</name>
    <dbReference type="NCBI Taxonomy" id="314231"/>
    <lineage>
        <taxon>Bacteria</taxon>
        <taxon>Pseudomonadati</taxon>
        <taxon>Pseudomonadota</taxon>
        <taxon>Alphaproteobacteria</taxon>
        <taxon>Hyphomicrobiales</taxon>
        <taxon>Aurantimonadaceae</taxon>
        <taxon>Fulvimarina</taxon>
    </lineage>
</organism>
<dbReference type="PROSITE" id="PS00018">
    <property type="entry name" value="EF_HAND_1"/>
    <property type="match status" value="1"/>
</dbReference>